<evidence type="ECO:0000256" key="2">
    <source>
        <dbReference type="ARBA" id="ARBA00002788"/>
    </source>
</evidence>
<dbReference type="PANTHER" id="PTHR38594">
    <property type="entry name" value="PEP-DEPENDENT DIHYDROXYACETONE KINASE, PHOSPHORYL DONOR SUBUNIT DHAM"/>
    <property type="match status" value="1"/>
</dbReference>
<comment type="catalytic activity">
    <reaction evidence="1">
        <text>dihydroxyacetone + phosphoenolpyruvate = dihydroxyacetone phosphate + pyruvate</text>
        <dbReference type="Rhea" id="RHEA:18381"/>
        <dbReference type="ChEBI" id="CHEBI:15361"/>
        <dbReference type="ChEBI" id="CHEBI:16016"/>
        <dbReference type="ChEBI" id="CHEBI:57642"/>
        <dbReference type="ChEBI" id="CHEBI:58702"/>
        <dbReference type="EC" id="2.7.1.121"/>
    </reaction>
</comment>
<evidence type="ECO:0000313" key="12">
    <source>
        <dbReference type="Proteomes" id="UP000249432"/>
    </source>
</evidence>
<dbReference type="GO" id="GO:0009401">
    <property type="term" value="P:phosphoenolpyruvate-dependent sugar phosphotransferase system"/>
    <property type="evidence" value="ECO:0007669"/>
    <property type="project" value="InterPro"/>
</dbReference>
<feature type="domain" description="PTS EIIA type-4" evidence="9">
    <location>
        <begin position="20"/>
        <end position="163"/>
    </location>
</feature>
<dbReference type="InterPro" id="IPR035895">
    <property type="entry name" value="HPr-like_sf"/>
</dbReference>
<comment type="caution">
    <text evidence="11">The sequence shown here is derived from an EMBL/GenBank/DDBJ whole genome shotgun (WGS) entry which is preliminary data.</text>
</comment>
<evidence type="ECO:0000256" key="6">
    <source>
        <dbReference type="ARBA" id="ARBA00022679"/>
    </source>
</evidence>
<protein>
    <recommendedName>
        <fullName evidence="5">Phosphocarrier protein HPr</fullName>
        <ecNumber evidence="4">2.7.1.121</ecNumber>
    </recommendedName>
</protein>
<comment type="function">
    <text evidence="3">General (non sugar-specific) component of the phosphoenolpyruvate-dependent sugar phosphotransferase system (sugar PTS). This major carbohydrate active-transport system catalyzes the phosphorylation of incoming sugar substrates concomitantly with their translocation across the cell membrane. The phosphoryl group from phosphoenolpyruvate (PEP) is transferred to the phosphoryl carrier protein HPr by enzyme I. Phospho-HPr then transfers it to the PTS EIIA domain.</text>
</comment>
<evidence type="ECO:0000259" key="10">
    <source>
        <dbReference type="PROSITE" id="PS51350"/>
    </source>
</evidence>
<comment type="function">
    <text evidence="2">Component of the dihydroxyacetone kinase complex, which is responsible for the phosphoenolpyruvate (PEP)-dependent phosphorylation of dihydroxyacetone. DhaM serves as the phosphoryl donor. Is phosphorylated by phosphoenolpyruvate in an EI- and HPr-dependent reaction, and a phosphorelay system on histidine residues finally leads to phosphoryl transfer to DhaL and dihydroxyacetone.</text>
</comment>
<dbReference type="GO" id="GO:0047324">
    <property type="term" value="F:phosphoenolpyruvate-glycerone phosphotransferase activity"/>
    <property type="evidence" value="ECO:0007669"/>
    <property type="project" value="UniProtKB-EC"/>
</dbReference>
<evidence type="ECO:0000256" key="4">
    <source>
        <dbReference type="ARBA" id="ARBA00012095"/>
    </source>
</evidence>
<dbReference type="CDD" id="cd00367">
    <property type="entry name" value="PTS-HPr_like"/>
    <property type="match status" value="1"/>
</dbReference>
<dbReference type="InterPro" id="IPR001020">
    <property type="entry name" value="PTS_HPr_His_P_site"/>
</dbReference>
<reference evidence="11 12" key="1">
    <citation type="submission" date="2017-08" db="EMBL/GenBank/DDBJ databases">
        <title>Infants hospitalized years apart are colonized by the same room-sourced microbial strains.</title>
        <authorList>
            <person name="Brooks B."/>
            <person name="Olm M.R."/>
            <person name="Firek B.A."/>
            <person name="Baker R."/>
            <person name="Thomas B.C."/>
            <person name="Morowitz M.J."/>
            <person name="Banfield J.F."/>
        </authorList>
    </citation>
    <scope>NUCLEOTIDE SEQUENCE [LARGE SCALE GENOMIC DNA]</scope>
    <source>
        <strain evidence="11">S2_003_000_R1_3</strain>
    </source>
</reference>
<dbReference type="PROSITE" id="PS51350">
    <property type="entry name" value="PTS_HPR_DOM"/>
    <property type="match status" value="1"/>
</dbReference>
<name>A0A2W5T459_9CORY</name>
<dbReference type="Proteomes" id="UP000249432">
    <property type="component" value="Unassembled WGS sequence"/>
</dbReference>
<dbReference type="InterPro" id="IPR000032">
    <property type="entry name" value="HPr-like"/>
</dbReference>
<dbReference type="GO" id="GO:0019563">
    <property type="term" value="P:glycerol catabolic process"/>
    <property type="evidence" value="ECO:0007669"/>
    <property type="project" value="InterPro"/>
</dbReference>
<dbReference type="EC" id="2.7.1.121" evidence="4"/>
<dbReference type="PANTHER" id="PTHR38594:SF1">
    <property type="entry name" value="PEP-DEPENDENT DIHYDROXYACETONE KINASE, PHOSPHORYL DONOR SUBUNIT DHAM"/>
    <property type="match status" value="1"/>
</dbReference>
<evidence type="ECO:0000256" key="8">
    <source>
        <dbReference type="SAM" id="MobiDB-lite"/>
    </source>
</evidence>
<keyword evidence="6" id="KW-0808">Transferase</keyword>
<organism evidence="11 12">
    <name type="scientific">Corynebacterium kroppenstedtii</name>
    <dbReference type="NCBI Taxonomy" id="161879"/>
    <lineage>
        <taxon>Bacteria</taxon>
        <taxon>Bacillati</taxon>
        <taxon>Actinomycetota</taxon>
        <taxon>Actinomycetes</taxon>
        <taxon>Mycobacteriales</taxon>
        <taxon>Corynebacteriaceae</taxon>
        <taxon>Corynebacterium</taxon>
    </lineage>
</organism>
<evidence type="ECO:0000256" key="1">
    <source>
        <dbReference type="ARBA" id="ARBA00001113"/>
    </source>
</evidence>
<dbReference type="InterPro" id="IPR004701">
    <property type="entry name" value="PTS_EIIA_man-typ"/>
</dbReference>
<evidence type="ECO:0000313" key="11">
    <source>
        <dbReference type="EMBL" id="PZR06926.1"/>
    </source>
</evidence>
<gene>
    <name evidence="11" type="ORF">DI525_01120</name>
</gene>
<dbReference type="Gene3D" id="3.40.50.510">
    <property type="entry name" value="Phosphotransferase system, mannose-type IIA component"/>
    <property type="match status" value="1"/>
</dbReference>
<dbReference type="SUPFAM" id="SSF53062">
    <property type="entry name" value="PTS system fructose IIA component-like"/>
    <property type="match status" value="1"/>
</dbReference>
<evidence type="ECO:0000256" key="3">
    <source>
        <dbReference type="ARBA" id="ARBA00003681"/>
    </source>
</evidence>
<accession>A0A2W5T459</accession>
<proteinExistence type="predicted"/>
<dbReference type="PROSITE" id="PS00369">
    <property type="entry name" value="PTS_HPR_HIS"/>
    <property type="match status" value="1"/>
</dbReference>
<dbReference type="NCBIfam" id="TIGR02364">
    <property type="entry name" value="dha_pts"/>
    <property type="match status" value="1"/>
</dbReference>
<feature type="compositionally biased region" description="Polar residues" evidence="8">
    <location>
        <begin position="1"/>
        <end position="20"/>
    </location>
</feature>
<dbReference type="PROSITE" id="PS51096">
    <property type="entry name" value="PTS_EIIA_TYPE_4"/>
    <property type="match status" value="1"/>
</dbReference>
<dbReference type="InterPro" id="IPR036662">
    <property type="entry name" value="PTS_EIIA_man-typ_sf"/>
</dbReference>
<comment type="subunit">
    <text evidence="7">Homodimer. The dihydroxyacetone kinase complex is composed of a homodimer of DhaM, a homodimer of DhaK and the subunit DhaL.</text>
</comment>
<dbReference type="InterPro" id="IPR039643">
    <property type="entry name" value="DhaM"/>
</dbReference>
<dbReference type="GO" id="GO:0016020">
    <property type="term" value="C:membrane"/>
    <property type="evidence" value="ECO:0007669"/>
    <property type="project" value="InterPro"/>
</dbReference>
<dbReference type="Pfam" id="PF03610">
    <property type="entry name" value="EIIA-man"/>
    <property type="match status" value="1"/>
</dbReference>
<evidence type="ECO:0000259" key="9">
    <source>
        <dbReference type="PROSITE" id="PS51096"/>
    </source>
</evidence>
<dbReference type="PRINTS" id="PR00107">
    <property type="entry name" value="PHOSPHOCPHPR"/>
</dbReference>
<sequence>MTSNNDAASGANEGSEQSPQVGVVVVSHSKRLADGLALLASQMARNVLIVPADGLDASPEDKDNPDGGGIGTSYDAIEAAVNKVVDAGLACAIFTDLGSATMTVEMVVDMLDDEPVRFIDAPLVEATVAGAVAAQQGQDLDGVEREARRAISAFASESADDGNSAAAPAEDAAGDSTNSDDANGGGYSRRVKVADKAGLHARPAAKLAEMAADSEEGILVNDADADSAMSLMGLGAECGEEVTVSGDRSEKALIDSIADAIAAGLDE</sequence>
<evidence type="ECO:0000256" key="7">
    <source>
        <dbReference type="ARBA" id="ARBA00046577"/>
    </source>
</evidence>
<dbReference type="InterPro" id="IPR012844">
    <property type="entry name" value="DhaM_N"/>
</dbReference>
<dbReference type="EMBL" id="QFRA01000001">
    <property type="protein sequence ID" value="PZR06926.1"/>
    <property type="molecule type" value="Genomic_DNA"/>
</dbReference>
<dbReference type="NCBIfam" id="TIGR01003">
    <property type="entry name" value="PTS_HPr_family"/>
    <property type="match status" value="1"/>
</dbReference>
<feature type="domain" description="HPr" evidence="10">
    <location>
        <begin position="186"/>
        <end position="267"/>
    </location>
</feature>
<feature type="region of interest" description="Disordered" evidence="8">
    <location>
        <begin position="155"/>
        <end position="187"/>
    </location>
</feature>
<dbReference type="Pfam" id="PF00381">
    <property type="entry name" value="PTS-HPr"/>
    <property type="match status" value="1"/>
</dbReference>
<feature type="region of interest" description="Disordered" evidence="8">
    <location>
        <begin position="1"/>
        <end position="21"/>
    </location>
</feature>
<evidence type="ECO:0000256" key="5">
    <source>
        <dbReference type="ARBA" id="ARBA00020422"/>
    </source>
</evidence>
<dbReference type="SUPFAM" id="SSF55594">
    <property type="entry name" value="HPr-like"/>
    <property type="match status" value="1"/>
</dbReference>
<dbReference type="AlphaFoldDB" id="A0A2W5T459"/>
<dbReference type="Gene3D" id="3.30.1340.10">
    <property type="entry name" value="HPr-like"/>
    <property type="match status" value="1"/>
</dbReference>